<dbReference type="FunCoup" id="F0ZW20">
    <property type="interactions" value="398"/>
</dbReference>
<keyword evidence="2" id="KW-1133">Transmembrane helix</keyword>
<gene>
    <name evidence="3" type="ORF">DICPUDRAFT_156231</name>
</gene>
<dbReference type="GeneID" id="10507805"/>
<dbReference type="Proteomes" id="UP000001064">
    <property type="component" value="Unassembled WGS sequence"/>
</dbReference>
<dbReference type="eggNOG" id="ENOG502RIPK">
    <property type="taxonomic scope" value="Eukaryota"/>
</dbReference>
<sequence length="211" mass="24646">MNSNKKTDNQNSDKEKDQNSDKEKDKDEILKQALENLTKSSKHLKKISEITKENTNQYPLLDNLTEEYIQAEHLYERTPKILKMLHSIDLIEMLVSTEACQDFINLDYELEHLIETTKDRMGNINIFFKRFEYEHFLKDKDNEFFKELSAYNNQVIESLNKLENIYETNSNNIIKGYFNIGVTLFILIATILIYYYVSPATSSSDAATATS</sequence>
<proteinExistence type="predicted"/>
<dbReference type="AlphaFoldDB" id="F0ZW20"/>
<accession>F0ZW20</accession>
<feature type="region of interest" description="Disordered" evidence="1">
    <location>
        <begin position="1"/>
        <end position="29"/>
    </location>
</feature>
<protein>
    <submittedName>
        <fullName evidence="3">Uncharacterized protein</fullName>
    </submittedName>
</protein>
<dbReference type="EMBL" id="GL871226">
    <property type="protein sequence ID" value="EGC31855.1"/>
    <property type="molecule type" value="Genomic_DNA"/>
</dbReference>
<dbReference type="RefSeq" id="XP_003291625.1">
    <property type="nucleotide sequence ID" value="XM_003291577.1"/>
</dbReference>
<feature type="transmembrane region" description="Helical" evidence="2">
    <location>
        <begin position="177"/>
        <end position="197"/>
    </location>
</feature>
<name>F0ZW20_DICPU</name>
<dbReference type="InParanoid" id="F0ZW20"/>
<keyword evidence="2" id="KW-0812">Transmembrane</keyword>
<evidence type="ECO:0000256" key="2">
    <source>
        <dbReference type="SAM" id="Phobius"/>
    </source>
</evidence>
<keyword evidence="4" id="KW-1185">Reference proteome</keyword>
<dbReference type="KEGG" id="dpp:DICPUDRAFT_156231"/>
<organism evidence="3 4">
    <name type="scientific">Dictyostelium purpureum</name>
    <name type="common">Slime mold</name>
    <dbReference type="NCBI Taxonomy" id="5786"/>
    <lineage>
        <taxon>Eukaryota</taxon>
        <taxon>Amoebozoa</taxon>
        <taxon>Evosea</taxon>
        <taxon>Eumycetozoa</taxon>
        <taxon>Dictyostelia</taxon>
        <taxon>Dictyosteliales</taxon>
        <taxon>Dictyosteliaceae</taxon>
        <taxon>Dictyostelium</taxon>
    </lineage>
</organism>
<dbReference type="VEuPathDB" id="AmoebaDB:DICPUDRAFT_156231"/>
<evidence type="ECO:0000313" key="3">
    <source>
        <dbReference type="EMBL" id="EGC31855.1"/>
    </source>
</evidence>
<evidence type="ECO:0000256" key="1">
    <source>
        <dbReference type="SAM" id="MobiDB-lite"/>
    </source>
</evidence>
<keyword evidence="2" id="KW-0472">Membrane</keyword>
<evidence type="ECO:0000313" key="4">
    <source>
        <dbReference type="Proteomes" id="UP000001064"/>
    </source>
</evidence>
<reference evidence="4" key="1">
    <citation type="journal article" date="2011" name="Genome Biol.">
        <title>Comparative genomics of the social amoebae Dictyostelium discoideum and Dictyostelium purpureum.</title>
        <authorList>
            <consortium name="US DOE Joint Genome Institute (JGI-PGF)"/>
            <person name="Sucgang R."/>
            <person name="Kuo A."/>
            <person name="Tian X."/>
            <person name="Salerno W."/>
            <person name="Parikh A."/>
            <person name="Feasley C.L."/>
            <person name="Dalin E."/>
            <person name="Tu H."/>
            <person name="Huang E."/>
            <person name="Barry K."/>
            <person name="Lindquist E."/>
            <person name="Shapiro H."/>
            <person name="Bruce D."/>
            <person name="Schmutz J."/>
            <person name="Salamov A."/>
            <person name="Fey P."/>
            <person name="Gaudet P."/>
            <person name="Anjard C."/>
            <person name="Babu M.M."/>
            <person name="Basu S."/>
            <person name="Bushmanova Y."/>
            <person name="van der Wel H."/>
            <person name="Katoh-Kurasawa M."/>
            <person name="Dinh C."/>
            <person name="Coutinho P.M."/>
            <person name="Saito T."/>
            <person name="Elias M."/>
            <person name="Schaap P."/>
            <person name="Kay R.R."/>
            <person name="Henrissat B."/>
            <person name="Eichinger L."/>
            <person name="Rivero F."/>
            <person name="Putnam N.H."/>
            <person name="West C.M."/>
            <person name="Loomis W.F."/>
            <person name="Chisholm R.L."/>
            <person name="Shaulsky G."/>
            <person name="Strassmann J.E."/>
            <person name="Queller D.C."/>
            <person name="Kuspa A."/>
            <person name="Grigoriev I.V."/>
        </authorList>
    </citation>
    <scope>NUCLEOTIDE SEQUENCE [LARGE SCALE GENOMIC DNA]</scope>
    <source>
        <strain evidence="4">QSDP1</strain>
    </source>
</reference>